<keyword evidence="7 18" id="KW-0812">Transmembrane</keyword>
<evidence type="ECO:0000256" key="4">
    <source>
        <dbReference type="ARBA" id="ARBA00022670"/>
    </source>
</evidence>
<dbReference type="GO" id="GO:0009252">
    <property type="term" value="P:peptidoglycan biosynthetic process"/>
    <property type="evidence" value="ECO:0007669"/>
    <property type="project" value="UniProtKB-KW"/>
</dbReference>
<keyword evidence="13" id="KW-0511">Multifunctional enzyme</keyword>
<keyword evidence="4" id="KW-0645">Protease</keyword>
<evidence type="ECO:0000256" key="10">
    <source>
        <dbReference type="ARBA" id="ARBA00022984"/>
    </source>
</evidence>
<dbReference type="Proteomes" id="UP000823632">
    <property type="component" value="Unassembled WGS sequence"/>
</dbReference>
<gene>
    <name evidence="21" type="ORF">IAC76_00895</name>
</gene>
<dbReference type="InterPro" id="IPR023346">
    <property type="entry name" value="Lysozyme-like_dom_sf"/>
</dbReference>
<dbReference type="Gene3D" id="3.40.710.10">
    <property type="entry name" value="DD-peptidase/beta-lactamase superfamily"/>
    <property type="match status" value="1"/>
</dbReference>
<dbReference type="GO" id="GO:0016020">
    <property type="term" value="C:membrane"/>
    <property type="evidence" value="ECO:0007669"/>
    <property type="project" value="UniProtKB-SubCell"/>
</dbReference>
<keyword evidence="9" id="KW-0133">Cell shape</keyword>
<keyword evidence="10" id="KW-0573">Peptidoglycan synthesis</keyword>
<evidence type="ECO:0000256" key="18">
    <source>
        <dbReference type="SAM" id="Phobius"/>
    </source>
</evidence>
<dbReference type="Pfam" id="PF00912">
    <property type="entry name" value="Transgly"/>
    <property type="match status" value="1"/>
</dbReference>
<organism evidence="21 22">
    <name type="scientific">Candidatus Scatousia excrementipullorum</name>
    <dbReference type="NCBI Taxonomy" id="2840936"/>
    <lineage>
        <taxon>Bacteria</taxon>
        <taxon>Candidatus Scatousia</taxon>
    </lineage>
</organism>
<feature type="domain" description="Penicillin-binding protein transpeptidase" evidence="19">
    <location>
        <begin position="351"/>
        <end position="610"/>
    </location>
</feature>
<evidence type="ECO:0000256" key="12">
    <source>
        <dbReference type="ARBA" id="ARBA00023136"/>
    </source>
</evidence>
<dbReference type="PANTHER" id="PTHR32282:SF27">
    <property type="entry name" value="PENICILLIN-BINDING PROTEIN 1A"/>
    <property type="match status" value="1"/>
</dbReference>
<dbReference type="SUPFAM" id="SSF56601">
    <property type="entry name" value="beta-lactamase/transpeptidase-like"/>
    <property type="match status" value="1"/>
</dbReference>
<dbReference type="InterPro" id="IPR001264">
    <property type="entry name" value="Glyco_trans_51"/>
</dbReference>
<evidence type="ECO:0000259" key="19">
    <source>
        <dbReference type="Pfam" id="PF00905"/>
    </source>
</evidence>
<evidence type="ECO:0000256" key="9">
    <source>
        <dbReference type="ARBA" id="ARBA00022960"/>
    </source>
</evidence>
<sequence length="721" mass="80039">CMVRIRRTEEGASAKSLAKRNLARRKNAFWENLRNLIIFFLACILAGYAAFKIYLSSLPPIKNLDGFKPNIVTQFYSADGEIIKTFTAYTYKKIEIQDVPEDFINALIATEDKNFYKHDGYDITGLVRSTIQNIIAGRVVQGASTITQQLARILFLSNERTFDRKIRELVVAARIEKSISKDKILEMYVNNVYLGSGAYGVEAAAQTYFNKHLNQLSLPELALIAGLPQAPSVYSPFNNMDLAVQRRNQVLTRMYKMRYITKEQYENAKESKVKLTSVPRFYTTNKAPYFCDYVLKELEKLGFDETDISQGGYKVITTLDYKTQDAVNNAILKNLRNYGLTKPNQQAAVFTFSPIDGRILAYAGGKDYTRSQFDRVQAIRPSGSAFKPFVYAAAMEKGINPNDMIEDAPIKIGDWAPRNYASKYRGKIPVYSALMVSSNVCAVRLIQEVGIRAVIQVARTLGISTPLEYDYTIALGSNGVKLFELTRAYGAFANGGYIVQPYAIEKIETSRGKVVYRAPKTRITRQISLKTAAEMTAMMKTVIERGTGAAAKIGKPAAGKTGTTDDYKDASFVGYTPNVVTGVWVGNDDNSDMRSIQGGTVPALIWRDVMKVATEPYGNADFNYPEIELKGFQLKPGSIKVYKEEDDKKQEENPEEQNMTETPPATTPAEAVENFKKRNAVQAPVPEAVSQPAATAPAPAHQPSVPPAPTPIPMAVPEGMN</sequence>
<keyword evidence="6" id="KW-0808">Transferase</keyword>
<evidence type="ECO:0000256" key="8">
    <source>
        <dbReference type="ARBA" id="ARBA00022801"/>
    </source>
</evidence>
<comment type="pathway">
    <text evidence="2">Cell wall biogenesis; peptidoglycan biosynthesis.</text>
</comment>
<dbReference type="PANTHER" id="PTHR32282">
    <property type="entry name" value="BINDING PROTEIN TRANSPEPTIDASE, PUTATIVE-RELATED"/>
    <property type="match status" value="1"/>
</dbReference>
<accession>A0A9D9GWR5</accession>
<reference evidence="21" key="2">
    <citation type="journal article" date="2021" name="PeerJ">
        <title>Extensive microbial diversity within the chicken gut microbiome revealed by metagenomics and culture.</title>
        <authorList>
            <person name="Gilroy R."/>
            <person name="Ravi A."/>
            <person name="Getino M."/>
            <person name="Pursley I."/>
            <person name="Horton D.L."/>
            <person name="Alikhan N.F."/>
            <person name="Baker D."/>
            <person name="Gharbi K."/>
            <person name="Hall N."/>
            <person name="Watson M."/>
            <person name="Adriaenssens E.M."/>
            <person name="Foster-Nyarko E."/>
            <person name="Jarju S."/>
            <person name="Secka A."/>
            <person name="Antonio M."/>
            <person name="Oren A."/>
            <person name="Chaudhuri R.R."/>
            <person name="La Ragione R."/>
            <person name="Hildebrand F."/>
            <person name="Pallen M.J."/>
        </authorList>
    </citation>
    <scope>NUCLEOTIDE SEQUENCE</scope>
    <source>
        <strain evidence="21">10192</strain>
    </source>
</reference>
<evidence type="ECO:0000256" key="5">
    <source>
        <dbReference type="ARBA" id="ARBA00022676"/>
    </source>
</evidence>
<evidence type="ECO:0000256" key="14">
    <source>
        <dbReference type="ARBA" id="ARBA00023316"/>
    </source>
</evidence>
<evidence type="ECO:0000256" key="11">
    <source>
        <dbReference type="ARBA" id="ARBA00022989"/>
    </source>
</evidence>
<dbReference type="NCBIfam" id="TIGR02074">
    <property type="entry name" value="PBP_1a_fam"/>
    <property type="match status" value="1"/>
</dbReference>
<dbReference type="GO" id="GO:0008658">
    <property type="term" value="F:penicillin binding"/>
    <property type="evidence" value="ECO:0007669"/>
    <property type="project" value="InterPro"/>
</dbReference>
<evidence type="ECO:0000256" key="17">
    <source>
        <dbReference type="SAM" id="MobiDB-lite"/>
    </source>
</evidence>
<feature type="transmembrane region" description="Helical" evidence="18">
    <location>
        <begin position="33"/>
        <end position="55"/>
    </location>
</feature>
<keyword evidence="14" id="KW-0961">Cell wall biogenesis/degradation</keyword>
<feature type="non-terminal residue" evidence="21">
    <location>
        <position position="1"/>
    </location>
</feature>
<dbReference type="InterPro" id="IPR012338">
    <property type="entry name" value="Beta-lactam/transpept-like"/>
</dbReference>
<comment type="caution">
    <text evidence="21">The sequence shown here is derived from an EMBL/GenBank/DDBJ whole genome shotgun (WGS) entry which is preliminary data.</text>
</comment>
<evidence type="ECO:0000313" key="22">
    <source>
        <dbReference type="Proteomes" id="UP000823632"/>
    </source>
</evidence>
<dbReference type="GO" id="GO:0004180">
    <property type="term" value="F:carboxypeptidase activity"/>
    <property type="evidence" value="ECO:0007669"/>
    <property type="project" value="UniProtKB-KW"/>
</dbReference>
<evidence type="ECO:0000313" key="21">
    <source>
        <dbReference type="EMBL" id="MBO8429920.1"/>
    </source>
</evidence>
<dbReference type="GO" id="GO:0008360">
    <property type="term" value="P:regulation of cell shape"/>
    <property type="evidence" value="ECO:0007669"/>
    <property type="project" value="UniProtKB-KW"/>
</dbReference>
<evidence type="ECO:0000256" key="15">
    <source>
        <dbReference type="ARBA" id="ARBA00044770"/>
    </source>
</evidence>
<proteinExistence type="predicted"/>
<evidence type="ECO:0000256" key="3">
    <source>
        <dbReference type="ARBA" id="ARBA00022645"/>
    </source>
</evidence>
<dbReference type="GO" id="GO:0071555">
    <property type="term" value="P:cell wall organization"/>
    <property type="evidence" value="ECO:0007669"/>
    <property type="project" value="UniProtKB-KW"/>
</dbReference>
<evidence type="ECO:0000256" key="1">
    <source>
        <dbReference type="ARBA" id="ARBA00004370"/>
    </source>
</evidence>
<dbReference type="GO" id="GO:0008955">
    <property type="term" value="F:peptidoglycan glycosyltransferase activity"/>
    <property type="evidence" value="ECO:0007669"/>
    <property type="project" value="UniProtKB-EC"/>
</dbReference>
<evidence type="ECO:0000256" key="2">
    <source>
        <dbReference type="ARBA" id="ARBA00004752"/>
    </source>
</evidence>
<dbReference type="FunFam" id="1.10.3810.10:FF:000003">
    <property type="entry name" value="Penicillin-binding protein 1a"/>
    <property type="match status" value="1"/>
</dbReference>
<dbReference type="EMBL" id="JADIND010000017">
    <property type="protein sequence ID" value="MBO8429920.1"/>
    <property type="molecule type" value="Genomic_DNA"/>
</dbReference>
<dbReference type="InterPro" id="IPR050396">
    <property type="entry name" value="Glycosyltr_51/Transpeptidase"/>
</dbReference>
<reference evidence="21" key="1">
    <citation type="submission" date="2020-10" db="EMBL/GenBank/DDBJ databases">
        <authorList>
            <person name="Gilroy R."/>
        </authorList>
    </citation>
    <scope>NUCLEOTIDE SEQUENCE</scope>
    <source>
        <strain evidence="21">10192</strain>
    </source>
</reference>
<dbReference type="SUPFAM" id="SSF53955">
    <property type="entry name" value="Lysozyme-like"/>
    <property type="match status" value="1"/>
</dbReference>
<evidence type="ECO:0000256" key="7">
    <source>
        <dbReference type="ARBA" id="ARBA00022692"/>
    </source>
</evidence>
<name>A0A9D9GWR5_9BACT</name>
<dbReference type="GO" id="GO:0030288">
    <property type="term" value="C:outer membrane-bounded periplasmic space"/>
    <property type="evidence" value="ECO:0007669"/>
    <property type="project" value="TreeGrafter"/>
</dbReference>
<keyword evidence="12 18" id="KW-0472">Membrane</keyword>
<comment type="subcellular location">
    <subcellularLocation>
        <location evidence="1">Membrane</location>
    </subcellularLocation>
</comment>
<dbReference type="AlphaFoldDB" id="A0A9D9GWR5"/>
<keyword evidence="5" id="KW-0328">Glycosyltransferase</keyword>
<protein>
    <recommendedName>
        <fullName evidence="15">peptidoglycan glycosyltransferase</fullName>
        <ecNumber evidence="15">2.4.99.28</ecNumber>
    </recommendedName>
</protein>
<keyword evidence="11 18" id="KW-1133">Transmembrane helix</keyword>
<keyword evidence="8" id="KW-0378">Hydrolase</keyword>
<dbReference type="GO" id="GO:0006508">
    <property type="term" value="P:proteolysis"/>
    <property type="evidence" value="ECO:0007669"/>
    <property type="project" value="UniProtKB-KW"/>
</dbReference>
<dbReference type="InterPro" id="IPR036950">
    <property type="entry name" value="PBP_transglycosylase"/>
</dbReference>
<comment type="catalytic activity">
    <reaction evidence="16">
        <text>[GlcNAc-(1-&gt;4)-Mur2Ac(oyl-L-Ala-gamma-D-Glu-L-Lys-D-Ala-D-Ala)](n)-di-trans,octa-cis-undecaprenyl diphosphate + beta-D-GlcNAc-(1-&gt;4)-Mur2Ac(oyl-L-Ala-gamma-D-Glu-L-Lys-D-Ala-D-Ala)-di-trans,octa-cis-undecaprenyl diphosphate = [GlcNAc-(1-&gt;4)-Mur2Ac(oyl-L-Ala-gamma-D-Glu-L-Lys-D-Ala-D-Ala)](n+1)-di-trans,octa-cis-undecaprenyl diphosphate + di-trans,octa-cis-undecaprenyl diphosphate + H(+)</text>
        <dbReference type="Rhea" id="RHEA:23708"/>
        <dbReference type="Rhea" id="RHEA-COMP:9602"/>
        <dbReference type="Rhea" id="RHEA-COMP:9603"/>
        <dbReference type="ChEBI" id="CHEBI:15378"/>
        <dbReference type="ChEBI" id="CHEBI:58405"/>
        <dbReference type="ChEBI" id="CHEBI:60033"/>
        <dbReference type="ChEBI" id="CHEBI:78435"/>
        <dbReference type="EC" id="2.4.99.28"/>
    </reaction>
</comment>
<dbReference type="Gene3D" id="1.10.3810.10">
    <property type="entry name" value="Biosynthetic peptidoglycan transglycosylase-like"/>
    <property type="match status" value="1"/>
</dbReference>
<dbReference type="InterPro" id="IPR001460">
    <property type="entry name" value="PCN-bd_Tpept"/>
</dbReference>
<dbReference type="EC" id="2.4.99.28" evidence="15"/>
<evidence type="ECO:0000256" key="16">
    <source>
        <dbReference type="ARBA" id="ARBA00049902"/>
    </source>
</evidence>
<evidence type="ECO:0000256" key="13">
    <source>
        <dbReference type="ARBA" id="ARBA00023268"/>
    </source>
</evidence>
<evidence type="ECO:0000259" key="20">
    <source>
        <dbReference type="Pfam" id="PF00912"/>
    </source>
</evidence>
<evidence type="ECO:0000256" key="6">
    <source>
        <dbReference type="ARBA" id="ARBA00022679"/>
    </source>
</evidence>
<dbReference type="Pfam" id="PF00905">
    <property type="entry name" value="Transpeptidase"/>
    <property type="match status" value="1"/>
</dbReference>
<keyword evidence="3" id="KW-0121">Carboxypeptidase</keyword>
<feature type="domain" description="Glycosyl transferase family 51" evidence="20">
    <location>
        <begin position="80"/>
        <end position="254"/>
    </location>
</feature>
<feature type="compositionally biased region" description="Pro residues" evidence="17">
    <location>
        <begin position="704"/>
        <end position="714"/>
    </location>
</feature>
<feature type="compositionally biased region" description="Low complexity" evidence="17">
    <location>
        <begin position="660"/>
        <end position="672"/>
    </location>
</feature>
<feature type="compositionally biased region" description="Basic and acidic residues" evidence="17">
    <location>
        <begin position="643"/>
        <end position="652"/>
    </location>
</feature>
<feature type="region of interest" description="Disordered" evidence="17">
    <location>
        <begin position="643"/>
        <end position="721"/>
    </location>
</feature>